<protein>
    <recommendedName>
        <fullName evidence="6">GH16 domain-containing protein</fullName>
    </recommendedName>
</protein>
<evidence type="ECO:0000256" key="4">
    <source>
        <dbReference type="ARBA" id="ARBA00023288"/>
    </source>
</evidence>
<dbReference type="GO" id="GO:0004553">
    <property type="term" value="F:hydrolase activity, hydrolyzing O-glycosyl compounds"/>
    <property type="evidence" value="ECO:0007669"/>
    <property type="project" value="InterPro"/>
</dbReference>
<keyword evidence="4" id="KW-0449">Lipoprotein</keyword>
<dbReference type="Gene3D" id="2.60.120.200">
    <property type="match status" value="1"/>
</dbReference>
<keyword evidence="5" id="KW-0812">Transmembrane</keyword>
<dbReference type="CDD" id="cd02181">
    <property type="entry name" value="GH16_fungal_Lam16A_glucanase"/>
    <property type="match status" value="1"/>
</dbReference>
<dbReference type="AlphaFoldDB" id="A0A364KVS0"/>
<accession>A0A364KVS0</accession>
<keyword evidence="3" id="KW-0336">GPI-anchor</keyword>
<evidence type="ECO:0000313" key="7">
    <source>
        <dbReference type="EMBL" id="RAO67655.1"/>
    </source>
</evidence>
<name>A0A364KVS0_TALAM</name>
<evidence type="ECO:0000259" key="6">
    <source>
        <dbReference type="PROSITE" id="PS51762"/>
    </source>
</evidence>
<keyword evidence="3" id="KW-0325">Glycoprotein</keyword>
<comment type="subcellular location">
    <subcellularLocation>
        <location evidence="1">Cell membrane</location>
        <topology evidence="1">Lipid-anchor</topology>
        <topology evidence="1">GPI-anchor</topology>
    </subcellularLocation>
</comment>
<keyword evidence="2" id="KW-1003">Cell membrane</keyword>
<keyword evidence="8" id="KW-1185">Reference proteome</keyword>
<comment type="caution">
    <text evidence="7">The sequence shown here is derived from an EMBL/GenBank/DDBJ whole genome shotgun (WGS) entry which is preliminary data.</text>
</comment>
<dbReference type="PANTHER" id="PTHR10963:SF24">
    <property type="entry name" value="GLYCOSIDASE C21B10.07-RELATED"/>
    <property type="match status" value="1"/>
</dbReference>
<evidence type="ECO:0000256" key="1">
    <source>
        <dbReference type="ARBA" id="ARBA00004609"/>
    </source>
</evidence>
<dbReference type="OrthoDB" id="192832at2759"/>
<keyword evidence="5" id="KW-0472">Membrane</keyword>
<feature type="domain" description="GH16" evidence="6">
    <location>
        <begin position="9"/>
        <end position="294"/>
    </location>
</feature>
<keyword evidence="5" id="KW-1133">Transmembrane helix</keyword>
<dbReference type="STRING" id="1196081.A0A364KVS0"/>
<dbReference type="Pfam" id="PF26113">
    <property type="entry name" value="GH16_XgeA"/>
    <property type="match status" value="1"/>
</dbReference>
<dbReference type="PROSITE" id="PS51762">
    <property type="entry name" value="GH16_2"/>
    <property type="match status" value="1"/>
</dbReference>
<reference evidence="7 8" key="1">
    <citation type="journal article" date="2017" name="Biotechnol. Biofuels">
        <title>Differential beta-glucosidase expression as a function of carbon source availability in Talaromyces amestolkiae: a genomic and proteomic approach.</title>
        <authorList>
            <person name="de Eugenio L.I."/>
            <person name="Mendez-Liter J.A."/>
            <person name="Nieto-Dominguez M."/>
            <person name="Alonso L."/>
            <person name="Gil-Munoz J."/>
            <person name="Barriuso J."/>
            <person name="Prieto A."/>
            <person name="Martinez M.J."/>
        </authorList>
    </citation>
    <scope>NUCLEOTIDE SEQUENCE [LARGE SCALE GENOMIC DNA]</scope>
    <source>
        <strain evidence="7 8">CIB</strain>
    </source>
</reference>
<feature type="transmembrane region" description="Helical" evidence="5">
    <location>
        <begin position="338"/>
        <end position="359"/>
    </location>
</feature>
<dbReference type="PANTHER" id="PTHR10963">
    <property type="entry name" value="GLYCOSYL HYDROLASE-RELATED"/>
    <property type="match status" value="1"/>
</dbReference>
<dbReference type="SUPFAM" id="SSF49899">
    <property type="entry name" value="Concanavalin A-like lectins/glucanases"/>
    <property type="match status" value="1"/>
</dbReference>
<dbReference type="GO" id="GO:0005886">
    <property type="term" value="C:plasma membrane"/>
    <property type="evidence" value="ECO:0007669"/>
    <property type="project" value="UniProtKB-SubCell"/>
</dbReference>
<dbReference type="GO" id="GO:0009251">
    <property type="term" value="P:glucan catabolic process"/>
    <property type="evidence" value="ECO:0007669"/>
    <property type="project" value="TreeGrafter"/>
</dbReference>
<dbReference type="InterPro" id="IPR000757">
    <property type="entry name" value="Beta-glucanase-like"/>
</dbReference>
<dbReference type="Proteomes" id="UP000249363">
    <property type="component" value="Unassembled WGS sequence"/>
</dbReference>
<proteinExistence type="predicted"/>
<dbReference type="GeneID" id="63792883"/>
<evidence type="ECO:0000256" key="5">
    <source>
        <dbReference type="SAM" id="Phobius"/>
    </source>
</evidence>
<organism evidence="7 8">
    <name type="scientific">Talaromyces amestolkiae</name>
    <dbReference type="NCBI Taxonomy" id="1196081"/>
    <lineage>
        <taxon>Eukaryota</taxon>
        <taxon>Fungi</taxon>
        <taxon>Dikarya</taxon>
        <taxon>Ascomycota</taxon>
        <taxon>Pezizomycotina</taxon>
        <taxon>Eurotiomycetes</taxon>
        <taxon>Eurotiomycetidae</taxon>
        <taxon>Eurotiales</taxon>
        <taxon>Trichocomaceae</taxon>
        <taxon>Talaromyces</taxon>
        <taxon>Talaromyces sect. Talaromyces</taxon>
    </lineage>
</organism>
<dbReference type="RefSeq" id="XP_040732171.1">
    <property type="nucleotide sequence ID" value="XM_040875948.1"/>
</dbReference>
<sequence>MTYELASAYDYTNFFDQFSFFTASDPTHGFVHYVDANTARESGLAQIINNQIYVGVDNLTTLNYPSGDPLTDSIANGRKSVRLESRQTFDQGVLIADFAHLPSSVCGTWPAYWTYDYSEDPYGEVDIIEGANNQIGDIISLHTSAACSLDVDPQSQTGTDVRTDCSLATNYVDGCGVSGQSNLYGDPFNAQGGGVWALWLDKDDLAVWMFPRLSIPDDIARGKELTLKNWGKPLLHFRSHTGCRVLDQWKNQTIIFNIDFCGENAGGSNWNSPASLSSSQSCADITGVSSCEAYAAANPQAFSNSYFLINGVKIYRSRIQVAINESYSGGVASTRQSLGHVVLVLVVGWALVAEWFSYLV</sequence>
<evidence type="ECO:0000256" key="3">
    <source>
        <dbReference type="ARBA" id="ARBA00022622"/>
    </source>
</evidence>
<dbReference type="InterPro" id="IPR050546">
    <property type="entry name" value="Glycosyl_Hydrlase_16"/>
</dbReference>
<evidence type="ECO:0000256" key="2">
    <source>
        <dbReference type="ARBA" id="ARBA00022475"/>
    </source>
</evidence>
<dbReference type="InterPro" id="IPR013320">
    <property type="entry name" value="ConA-like_dom_sf"/>
</dbReference>
<evidence type="ECO:0000313" key="8">
    <source>
        <dbReference type="Proteomes" id="UP000249363"/>
    </source>
</evidence>
<dbReference type="GO" id="GO:0098552">
    <property type="term" value="C:side of membrane"/>
    <property type="evidence" value="ECO:0007669"/>
    <property type="project" value="UniProtKB-KW"/>
</dbReference>
<gene>
    <name evidence="7" type="ORF">BHQ10_003667</name>
</gene>
<dbReference type="EMBL" id="MIKG01000006">
    <property type="protein sequence ID" value="RAO67655.1"/>
    <property type="molecule type" value="Genomic_DNA"/>
</dbReference>